<organism evidence="3 4">
    <name type="scientific">Lysobacter arvi</name>
    <dbReference type="NCBI Taxonomy" id="3038776"/>
    <lineage>
        <taxon>Bacteria</taxon>
        <taxon>Pseudomonadati</taxon>
        <taxon>Pseudomonadota</taxon>
        <taxon>Gammaproteobacteria</taxon>
        <taxon>Lysobacterales</taxon>
        <taxon>Lysobacteraceae</taxon>
        <taxon>Lysobacter</taxon>
    </lineage>
</organism>
<evidence type="ECO:0000256" key="2">
    <source>
        <dbReference type="SAM" id="SignalP"/>
    </source>
</evidence>
<feature type="region of interest" description="Disordered" evidence="1">
    <location>
        <begin position="5361"/>
        <end position="5384"/>
    </location>
</feature>
<dbReference type="SUPFAM" id="SSF51126">
    <property type="entry name" value="Pectin lyase-like"/>
    <property type="match status" value="1"/>
</dbReference>
<dbReference type="Gene3D" id="2.160.20.10">
    <property type="entry name" value="Single-stranded right-handed beta-helix, Pectin lyase-like"/>
    <property type="match status" value="1"/>
</dbReference>
<protein>
    <submittedName>
        <fullName evidence="3">Leukotoxin LktA family filamentous adhesin</fullName>
    </submittedName>
</protein>
<keyword evidence="4" id="KW-1185">Reference proteome</keyword>
<gene>
    <name evidence="3" type="ORF">P8609_04105</name>
</gene>
<evidence type="ECO:0000256" key="1">
    <source>
        <dbReference type="SAM" id="MobiDB-lite"/>
    </source>
</evidence>
<dbReference type="InterPro" id="IPR047881">
    <property type="entry name" value="LktA_repeat"/>
</dbReference>
<accession>A0ABU1CCL3</accession>
<evidence type="ECO:0000313" key="3">
    <source>
        <dbReference type="EMBL" id="MDR0182154.1"/>
    </source>
</evidence>
<dbReference type="NCBIfam" id="NF012204">
    <property type="entry name" value="adhes_FxxPxG"/>
    <property type="match status" value="1"/>
</dbReference>
<feature type="compositionally biased region" description="Basic and acidic residues" evidence="1">
    <location>
        <begin position="5361"/>
        <end position="5378"/>
    </location>
</feature>
<dbReference type="NCBIfam" id="NF012206">
    <property type="entry name" value="LktA_tand_53"/>
    <property type="match status" value="10"/>
</dbReference>
<dbReference type="RefSeq" id="WP_309261311.1">
    <property type="nucleotide sequence ID" value="NZ_JARUHG010000001.1"/>
</dbReference>
<proteinExistence type="predicted"/>
<comment type="caution">
    <text evidence="3">The sequence shown here is derived from an EMBL/GenBank/DDBJ whole genome shotgun (WGS) entry which is preliminary data.</text>
</comment>
<feature type="signal peptide" evidence="2">
    <location>
        <begin position="1"/>
        <end position="39"/>
    </location>
</feature>
<feature type="chain" id="PRO_5045999501" evidence="2">
    <location>
        <begin position="40"/>
        <end position="5393"/>
    </location>
</feature>
<dbReference type="Proteomes" id="UP001233535">
    <property type="component" value="Unassembled WGS sequence"/>
</dbReference>
<dbReference type="EMBL" id="JARUHG010000001">
    <property type="protein sequence ID" value="MDR0182154.1"/>
    <property type="molecule type" value="Genomic_DNA"/>
</dbReference>
<dbReference type="InterPro" id="IPR011050">
    <property type="entry name" value="Pectin_lyase_fold/virulence"/>
</dbReference>
<reference evidence="3 4" key="1">
    <citation type="submission" date="2023-04" db="EMBL/GenBank/DDBJ databases">
        <title>Lysobacter sp. strain UC isolated from soil sample.</title>
        <authorList>
            <person name="Choksket S."/>
            <person name="Harshvardhan F."/>
            <person name="Rana R."/>
            <person name="Patil P.B."/>
            <person name="Korpole S."/>
        </authorList>
    </citation>
    <scope>NUCLEOTIDE SEQUENCE [LARGE SCALE GENOMIC DNA]</scope>
    <source>
        <strain evidence="3 4">UC</strain>
    </source>
</reference>
<name>A0ABU1CCL3_9GAMM</name>
<sequence>MTRNDRHTAHPSTQAATVRTLTAAIASVLGVGLPMQAWAQATNVVADGRTGTTVTGSGTLEVSTTTTRGVNAINSFQHFQVGSGDTVNLRLPGGTRNLINLVWDSQALVNGTLNSYLSNNQIGGRVFFADPHGFVLGSQGVINVGALSISTPTAGFMNSVLLDGTGDGAIARLLKGDVDLADGSVNLAGRINALDDVRVQARAIDASGVIWVEGGAGEDKLDTQIAVNTGAGTGTRLVQDGDTILLVAADSIDVSGTLRTQGGDVILQSDDAVTLAGSAHLNTRQVSGAADASLDATASIGDSGAVTVAARTIDVAQGARLMAFADNGRAAGDITLAASAFDQVQTGNAEAISSISVDGTLRGRNVSVTARSEAVSGWDFDANGDVVDPVLGTGATLLGLAGNITLGYLDATSNASVDIGQHAVLRASDDLTLKAEAIDKVETSASNLGSGGPVNKYAGLASVYGAIDADASVAVASGASVRAGDALSIQARTDNLMDISAKSITTGDQPFVATIAWSDIEVDSSATVAAGADLAGQAVEISAANKNSFSTSATAMSNPTGKVGIAGAVSLQDVNATATNAASMTDIGSLLIDADSTTSRNATTASVGVASQGMAMKMYQVAGDAMDAIGGKVTGAMRDSSGNIGDQKQTTHASDSPFRLGGALAYTDAQHDATAELSDNASINASGNVTVHAGVVDGAIRTHANSAVDSDTQQKNEDGSMSNVSMSAGVNWANYRHNASARVGRGASIDAARIAVGSETRVPVNITWTDFSSLDQILGKLNSTLGVADEVLTSYTSAKSKAGDLAIGGAINYHQVTNNSTAWIDDDARLTARADGDDAWSTALASGRTANWAQSIDIAAVNEVSAVHVAGSIGLPIPVVAVESGQDGAAVGGAFTDTIYTGRTIAGIAAGANVATADGLSVRAESRDHIVTVAPVAGKGASIGVNGTVAIVDVDNATHASISHKATVAADAVDLSAQEDLFVWSVAGALTMANSVSVGLSVGINNLDADTRAFIGDNSGDDADGITSAATGGEVATYDLDVDALTRGQAGALTVAGSYTSSSPPNSPPGFIDRLKTSVNGKIDGLRGKAADKFTNLPLLNKVADSVRGKQDQPPATEKAQPKFGIGISGSASVNMAQLGSRAYLDGANVVGRDGATQDTSLQATNSAELVSASGAAAIVRAQAPSSKFNAAMAGAVAYSLIDNATEATATNSTIANAGDLTLRALSAGEQTGIGISVGVEASGGQSASASVTGSFSIGQSSNTTRAGLDDTTVTGTGAGDVEITAYDRTRIGLGGGALYVNTTSSSSNANIGAAFTYAETDENTHAFVKGGSLTSFDAIQVRAIDSALIGTAAAMGGGGSQANGLAGAFVWNDIGNITRATITDGAVLRTTGGDGIAVSARASAPIGQLDALIDGGISDRSGYDFGGNALYDNAGETGLPGTSIVSVAGLVQVGKNNIGLSFVGSDVHNTHEVEIDSATLDADGGTLDLHASDDTRIVSLSVGVGVATGKFAGIGNATANQIANTDRVLIHDSTLTGASLSAKAEDASRIDSLAGNVSYSANTAVGAAVTYNSVANTVQAHAEGSTFDIDGTADLGAVNRAEVMAGAVAGAASQSVAITGSFSWTESDSEVDATVEGSNVTAGDLTVSAENAADLKTLAGSVAISKQAAIGAAFNVVDVSDTTTARILDSGLAVDDAVRVAAKGTGEVYSLAVAGAMSQNFAVGGSNTDNFIDNTVTAEADDVRGTGANAAASARTLDVEATNTLAAHSLAGAVAAAKSVAIGGAVGVNMIEGGTRAVLTDSVLAVTDRVGVNADSEATIETIAVAGGGAQVVGFAGSASTNTIDSVVEAGIANTSLAQAGNATTITAHDASQIDSLAGAIGVAQNAGIGAAVAVNRVGTDVTAYLDGGADNRQYHAGDVTVSARGTNRNADDSANIRTIAIGVGGGVDVGGAASVAVNLIDGDIAARIGNGANVLAENNVAVLAENRQGIDVFAGSAGISLMRAGIGLGAVVNEITGDTSALITGSTTQVSALAKGDGRTVSNGSLADPDAVNALDLENVEDYVAPNLGFGTTTVNGVAVNAASAQHVTSLGASLALSFNPKGSFALAAITGTNVLGGTTTAGIDGARINQAAGAAADQNVDVRAGSHVMSANFIFGAAGGTTDVGATAAIASTVFDQGTSAYLRNATVDAAQDVNVSAEASQNSMAIAAGVAGAIVGGAASGAINLFDADTGAYVEGGSIDARNLDVAALDTTNVNLISGSGAGGAVGVAGSFLVNVGQTTTKAWVGDADSATALDLTGDASIAATTRNDMQGIAVSGAVGGAAGVAGMAIVNVVQNDTQAWLQNATADIGGALDVTAKEELDLRAYSGALGVGLGGYGVGAAANIAVLGSNVSAAVVDSDVDVAGAMRVEADSDRTLDAITITAGVGQTAGIGGAASLVMIGDGERGDADNELDAGGDGTVSRLDDLANLGRVDSALVGDALSESERQRINTRSSYGLKDAVGGGHDGVYASVHGGRIDAASLSVNADSTVHAENRVGALGASLGVGIGGSFGYTALYGTTKAEIAGATVASDRIDVTASAGNGNGPAAMTESYVGGIGLVGLGAGVAITRVDQLVAAGAGGTFTGSGGHLNVQASDDSEAQAHAYGGSAGGAAVGVVVADAAKASQVNASLAGSSRVSGFDTLTVDAQSRGRVEAEGIGASGGLAFAANGVGVTARDGSRVRAGIGDDAVVAVNQALNVTASARPQAYADALGVSVGGLAGLGASVAIARADVDVAAHVGEGASLTADSVNVDASASPDGSDPGAHAKAVAGTGGTLLGATASVAEAHGDSKVSATTGRDVTILTGDLDIAASNTTSQNADSLGVAVGVLAVGASIAKATSNTQTTATLGENARVRDVQRDANGNIVTSNGNPVYAYAGDVTVSATGLDRNRANATAGSGGVVSGAAAEATTSADATVEAAIAADAVVNAARIEVNADHDSRYAGLADSTNAAVVGGSGAAAYNRADADVRASVGDRAKLDAIGDIAVLANNAFHSDFTQTSVSAAGGGVINGSAALIETRLGGRTRADIGDGAALLTGLGTGAQAGEVDVIASTIADTNDTASLSTGGAIDVAIVRVDVEGDFDNQVSIGEGAALDSFGYLNIGTYTQAASTGRALVNTWGLAAVGSAHSDVSFDSTQGVSVGANATLEAFKNIYLTAGRDARNLHDTRLTATSQSQGYVRGLIAIPDASASADSHSTADVTMASGSKALSASNVTAGAYTGDLRNEVDGTGHGYQLGFIPVTQHDSDSSTYGRGTLNLNGEMLAGRYNKLDIVIDAAGNLTQNAGMPVLATTGTFNPVQFLDALDCGGADSDGCKALSALRGSVYNGMTGYWQLGPLFASGGDIFLHGDAITGTGTATAKGAPSISVVNHSNRYLLLDSIETPDYSGGRVRFTGTSNTAGGLSLTQETSGAQPKVFLHNAWTGSNGPAIFMMEDVRNIGGLVHVRNDEGSIGQFGTTYAQQQLVEAPNGIVTFNDINANWFSGSNPQSDWRNVMLRPSNANDAVAYIANYVYGYANTIGLLYRPDPDPNFAGQSIVLWGGCKPHTSNDGCGVGPYGTVDFHGRAMPILPGRTLSQTLGYESSGAATNAANSSFRGQQIYVRAAYIDINSEINAGAGTNWSLRIDASASGWMSGIDAAGGTGLYEIPDAMLATMGADSNKIQAWYDATNKRILVDDVNASGGGYVYLDGRIVSSTPHGKIKVNSGYGDVRIDSQVALPVTVQDINVGNGAVGVIEIVDRQKAVQNGRPYTTWYVSRQGQDAVAYDNRNGATSYDTAFQLGDATGYDPTAGMRYRWQEVAYVGREDRGNNWYWTDAYGGGIDDGQQWRTQNAGFYQGTAGGPAFEQTITGELGANYVHWVSYGCDKDGDCNFGFPTPPNGMHWDDERGEDGGYETWWHYVMPTWGRISLNASVKADNRIAIDFSGNTKANIDVAARGDLYLDGRISNQFGDTRLAASGQGGASGAGDIVRAGDTSEILARDLRLEATGGIGVHDVVNPLQVTLTDGGSLTATSGNRGVNLDIASDAKVHITAGNATVGYGDVNVIANGDLSGIAGQNRDVVGRDITLRSRYGDIGSLAAPLNLEAHETKLYDGGTSGGVVNASAMGDIALRDHAGDFWIGSIASEAGDVRLEAPNGALLDASLRTAADTLTPEQAEAIWNDLKLDGSGRDDSVRAYENQVTARYAEYWRLLGMGDVVDGQFVLDDARVALFRPQAEAAAGRAGLTDAEVRAYVASRYDSIALLFEQAYGGGWAQRAEFQSQAANYAYTVDTTSQLYTDLTRNAVWTQEQLRYAINANALQPSGGAVGETDPNVSGRNVQLDARDVGRLASDLDVAYADLASGNVNVEQALALALANAPGDVSLVAPDGHVLTREELLALDEDDIRNGAIATVRVKRTSPLFVEVAGSLSVDATGNAFVQANGDVRVDRIDAGGSVRLAAGGSIASAKTDGTAAIVTGQDLILLAGNGSIGQAANGVDAASPLVVDIGGRLLSASAGQDALLRQINGDFTVGSVFAGGAVDLDARDGSLLSYLDVIAVEGRDVRLSAQGDIGGRRGAGATGIDSPMRVRSLGQLDGTAGGDAWIVSDLDLAIGGFDAQGDLTVTGAGALAAQRLSAGGALAASAGGDADIGDAQAGADLALNAVGDLRIGTAANAGGALAVQAGGAIAVGDDAQLSGDGVVLDGASIALGARSTLDSRAAATLDADGAIAMGEDSRIDAAGAFVLDAASFDMGAGSTVAAGDTLRVHTAGDMTLGQLHHASALGGPQFELVAGGRVLANGDGRANLLTDNLAPITIEAGQGIGSAAHYLTVDAPQLTRATATQGDVYLRMLRSVSGEAIRAGQGNVTVDAAGDVTYGGVLAAGDLSVDAQGTIDIDDAIAGGSARFDAASALTLGSVGAGGALVADAQGALAIDDARAGGDAALTAGSTMTLGNVAAGGDLSATAQQTVSFAALSSGGDTTVRSAAGDVLGGDVAAGGDVRVNAARNIAVGQVEAGQLVAMDAGESLDVAAIRAVTGIDLAAGNTLAFGNVDTRGHLGLRSRRGDVLGGSMAIGGNAAIQAAGDVRLAGYAVGGTVAIASGGDTTIGNGRSGGLQTLLSGGSLAFDALHSDTSLWGEASGGSVSGGTVDAPRAEFAARDAISLDLARVDDRLNLAAGDVLASVEQTGQGPLSMVVTGWRGGMARRVVLDVDARDMWLLERLSAMQAELDTTARAVSIVDGEIGDTMRLATPFASVWMDNARARLLAADVQLLELDKRFMLLQSGRHSYTDAYVIRFAPGYAVEVPNFEAAHQWGDVDYLGESAMRFTWRSLERALHDDTASGAESEQKEDRDDPLLPSVEGAVKLAVGP</sequence>
<keyword evidence="2" id="KW-0732">Signal</keyword>
<dbReference type="InterPro" id="IPR012334">
    <property type="entry name" value="Pectin_lyas_fold"/>
</dbReference>
<evidence type="ECO:0000313" key="4">
    <source>
        <dbReference type="Proteomes" id="UP001233535"/>
    </source>
</evidence>